<feature type="transmembrane region" description="Helical" evidence="8">
    <location>
        <begin position="31"/>
        <end position="51"/>
    </location>
</feature>
<dbReference type="InterPro" id="IPR036938">
    <property type="entry name" value="PAP2/HPO_sf"/>
</dbReference>
<evidence type="ECO:0000256" key="3">
    <source>
        <dbReference type="ARBA" id="ARBA00022475"/>
    </source>
</evidence>
<feature type="transmembrane region" description="Helical" evidence="8">
    <location>
        <begin position="240"/>
        <end position="259"/>
    </location>
</feature>
<reference evidence="11" key="1">
    <citation type="journal article" date="2019" name="Int. J. Syst. Evol. Microbiol.">
        <title>The Global Catalogue of Microorganisms (GCM) 10K type strain sequencing project: providing services to taxonomists for standard genome sequencing and annotation.</title>
        <authorList>
            <consortium name="The Broad Institute Genomics Platform"/>
            <consortium name="The Broad Institute Genome Sequencing Center for Infectious Disease"/>
            <person name="Wu L."/>
            <person name="Ma J."/>
        </authorList>
    </citation>
    <scope>NUCLEOTIDE SEQUENCE [LARGE SCALE GENOMIC DNA]</scope>
    <source>
        <strain evidence="11">JCM 15309</strain>
    </source>
</reference>
<evidence type="ECO:0000256" key="2">
    <source>
        <dbReference type="ARBA" id="ARBA00010792"/>
    </source>
</evidence>
<gene>
    <name evidence="10" type="ORF">GCM10009798_43230</name>
</gene>
<feature type="transmembrane region" description="Helical" evidence="8">
    <location>
        <begin position="298"/>
        <end position="316"/>
    </location>
</feature>
<comment type="similarity">
    <text evidence="2">Belongs to the DedA family.</text>
</comment>
<dbReference type="InterPro" id="IPR000326">
    <property type="entry name" value="PAP2/HPO"/>
</dbReference>
<feature type="region of interest" description="Disordered" evidence="7">
    <location>
        <begin position="453"/>
        <end position="483"/>
    </location>
</feature>
<proteinExistence type="inferred from homology"/>
<name>A0ABP5DBL6_9ACTN</name>
<evidence type="ECO:0000256" key="4">
    <source>
        <dbReference type="ARBA" id="ARBA00022692"/>
    </source>
</evidence>
<dbReference type="Pfam" id="PF09335">
    <property type="entry name" value="VTT_dom"/>
    <property type="match status" value="1"/>
</dbReference>
<evidence type="ECO:0000256" key="5">
    <source>
        <dbReference type="ARBA" id="ARBA00022989"/>
    </source>
</evidence>
<keyword evidence="11" id="KW-1185">Reference proteome</keyword>
<dbReference type="RefSeq" id="WP_344048572.1">
    <property type="nucleotide sequence ID" value="NZ_BAAAPB010000008.1"/>
</dbReference>
<keyword evidence="5 8" id="KW-1133">Transmembrane helix</keyword>
<feature type="transmembrane region" description="Helical" evidence="8">
    <location>
        <begin position="371"/>
        <end position="388"/>
    </location>
</feature>
<keyword evidence="4 8" id="KW-0812">Transmembrane</keyword>
<protein>
    <recommendedName>
        <fullName evidence="9">Phosphatidic acid phosphatase type 2/haloperoxidase domain-containing protein</fullName>
    </recommendedName>
</protein>
<feature type="transmembrane region" description="Helical" evidence="8">
    <location>
        <begin position="141"/>
        <end position="163"/>
    </location>
</feature>
<dbReference type="SUPFAM" id="SSF48317">
    <property type="entry name" value="Acid phosphatase/Vanadium-dependent haloperoxidase"/>
    <property type="match status" value="1"/>
</dbReference>
<feature type="compositionally biased region" description="Basic and acidic residues" evidence="7">
    <location>
        <begin position="463"/>
        <end position="477"/>
    </location>
</feature>
<comment type="caution">
    <text evidence="10">The sequence shown here is derived from an EMBL/GenBank/DDBJ whole genome shotgun (WGS) entry which is preliminary data.</text>
</comment>
<feature type="transmembrane region" description="Helical" evidence="8">
    <location>
        <begin position="323"/>
        <end position="342"/>
    </location>
</feature>
<feature type="transmembrane region" description="Helical" evidence="8">
    <location>
        <begin position="175"/>
        <end position="196"/>
    </location>
</feature>
<dbReference type="Gene3D" id="1.20.144.10">
    <property type="entry name" value="Phosphatidic acid phosphatase type 2/haloperoxidase"/>
    <property type="match status" value="1"/>
</dbReference>
<dbReference type="InterPro" id="IPR051311">
    <property type="entry name" value="DedA_domain"/>
</dbReference>
<evidence type="ECO:0000256" key="6">
    <source>
        <dbReference type="ARBA" id="ARBA00023136"/>
    </source>
</evidence>
<evidence type="ECO:0000256" key="8">
    <source>
        <dbReference type="SAM" id="Phobius"/>
    </source>
</evidence>
<keyword evidence="3" id="KW-1003">Cell membrane</keyword>
<evidence type="ECO:0000256" key="1">
    <source>
        <dbReference type="ARBA" id="ARBA00004651"/>
    </source>
</evidence>
<dbReference type="EMBL" id="BAAAPB010000008">
    <property type="protein sequence ID" value="GAA1977374.1"/>
    <property type="molecule type" value="Genomic_DNA"/>
</dbReference>
<dbReference type="PANTHER" id="PTHR42709">
    <property type="entry name" value="ALKALINE PHOSPHATASE LIKE PROTEIN"/>
    <property type="match status" value="1"/>
</dbReference>
<accession>A0ABP5DBL6</accession>
<sequence>MIDALAKFVLGLPGWVALAFVFALPGLESSAFVGFVFPGEVALILGGVLAAQGAIPLWAVLAVGFLGAVIGDSVGYAVGHRYGRPILDATVGRLVKPDHVDRAERYLAERGGKAVFLGRFTAALRVMIPGMAGMAGLRYRVFLAYNVAGAAGWVTLSVLLGYIGGASWKHVAHLASRIGLGALAVLIVLAVLPLVWRRVRRASWLRRLAEHPLPRGLERRFPRSTRWLTQRLDPRVRSGLPATIAAVVLAAATWTFLGITQDVSAGEGLTRTDPGVHTWVLAHRTQALDTFFRLTTHLGSTIVLVPVLVVVAALLTRRRRTPVPAVAAFVVFGAAMLLHALVRQLVHRARPPMSDWIAPASGFSYPSGHTTQAWAAWGLLALFACVYGGRRLRPFAITAGLVIGVVVAASRVYLGVHWLTDVLGGATMSVALLALASLVWLLLAPSERPLDHLVEPLPTEDPAGERTRQGPQERHGPDPAAGL</sequence>
<dbReference type="SMART" id="SM00014">
    <property type="entry name" value="acidPPc"/>
    <property type="match status" value="1"/>
</dbReference>
<evidence type="ECO:0000256" key="7">
    <source>
        <dbReference type="SAM" id="MobiDB-lite"/>
    </source>
</evidence>
<feature type="transmembrane region" description="Helical" evidence="8">
    <location>
        <begin position="395"/>
        <end position="416"/>
    </location>
</feature>
<evidence type="ECO:0000313" key="11">
    <source>
        <dbReference type="Proteomes" id="UP001500571"/>
    </source>
</evidence>
<dbReference type="InterPro" id="IPR032816">
    <property type="entry name" value="VTT_dom"/>
</dbReference>
<dbReference type="CDD" id="cd03392">
    <property type="entry name" value="PAP2_like_2"/>
    <property type="match status" value="1"/>
</dbReference>
<feature type="transmembrane region" description="Helical" evidence="8">
    <location>
        <begin position="6"/>
        <end position="24"/>
    </location>
</feature>
<evidence type="ECO:0000313" key="10">
    <source>
        <dbReference type="EMBL" id="GAA1977374.1"/>
    </source>
</evidence>
<feature type="domain" description="Phosphatidic acid phosphatase type 2/haloperoxidase" evidence="9">
    <location>
        <begin position="327"/>
        <end position="437"/>
    </location>
</feature>
<dbReference type="Pfam" id="PF01569">
    <property type="entry name" value="PAP2"/>
    <property type="match status" value="1"/>
</dbReference>
<feature type="transmembrane region" description="Helical" evidence="8">
    <location>
        <begin position="422"/>
        <end position="443"/>
    </location>
</feature>
<comment type="subcellular location">
    <subcellularLocation>
        <location evidence="1">Cell membrane</location>
        <topology evidence="1">Multi-pass membrane protein</topology>
    </subcellularLocation>
</comment>
<organism evidence="10 11">
    <name type="scientific">Nocardioides panacihumi</name>
    <dbReference type="NCBI Taxonomy" id="400774"/>
    <lineage>
        <taxon>Bacteria</taxon>
        <taxon>Bacillati</taxon>
        <taxon>Actinomycetota</taxon>
        <taxon>Actinomycetes</taxon>
        <taxon>Propionibacteriales</taxon>
        <taxon>Nocardioidaceae</taxon>
        <taxon>Nocardioides</taxon>
    </lineage>
</organism>
<keyword evidence="6 8" id="KW-0472">Membrane</keyword>
<evidence type="ECO:0000259" key="9">
    <source>
        <dbReference type="SMART" id="SM00014"/>
    </source>
</evidence>
<dbReference type="PANTHER" id="PTHR42709:SF6">
    <property type="entry name" value="UNDECAPRENYL PHOSPHATE TRANSPORTER A"/>
    <property type="match status" value="1"/>
</dbReference>
<dbReference type="Proteomes" id="UP001500571">
    <property type="component" value="Unassembled WGS sequence"/>
</dbReference>
<feature type="transmembrane region" description="Helical" evidence="8">
    <location>
        <begin position="57"/>
        <end position="78"/>
    </location>
</feature>